<evidence type="ECO:0000256" key="2">
    <source>
        <dbReference type="PIRSR" id="PIRSR601310-3"/>
    </source>
</evidence>
<dbReference type="GO" id="GO:0003824">
    <property type="term" value="F:catalytic activity"/>
    <property type="evidence" value="ECO:0007669"/>
    <property type="project" value="InterPro"/>
</dbReference>
<dbReference type="GO" id="GO:0009117">
    <property type="term" value="P:nucleotide metabolic process"/>
    <property type="evidence" value="ECO:0007669"/>
    <property type="project" value="TreeGrafter"/>
</dbReference>
<feature type="short sequence motif" description="Histidine triad motif" evidence="2 3">
    <location>
        <begin position="99"/>
        <end position="103"/>
    </location>
</feature>
<dbReference type="EMBL" id="DXFP01000065">
    <property type="protein sequence ID" value="HIX02448.1"/>
    <property type="molecule type" value="Genomic_DNA"/>
</dbReference>
<dbReference type="AlphaFoldDB" id="A0A9D1UY45"/>
<evidence type="ECO:0000256" key="3">
    <source>
        <dbReference type="PROSITE-ProRule" id="PRU00464"/>
    </source>
</evidence>
<dbReference type="PROSITE" id="PS00892">
    <property type="entry name" value="HIT_1"/>
    <property type="match status" value="1"/>
</dbReference>
<comment type="caution">
    <text evidence="5">The sequence shown here is derived from an EMBL/GenBank/DDBJ whole genome shotgun (WGS) entry which is preliminary data.</text>
</comment>
<evidence type="ECO:0000256" key="1">
    <source>
        <dbReference type="PIRSR" id="PIRSR601310-1"/>
    </source>
</evidence>
<dbReference type="PRINTS" id="PR00332">
    <property type="entry name" value="HISTRIAD"/>
</dbReference>
<feature type="active site" description="Tele-AMP-histidine intermediate" evidence="1">
    <location>
        <position position="101"/>
    </location>
</feature>
<organism evidence="5 6">
    <name type="scientific">Candidatus Ligilactobacillus excrementigallinarum</name>
    <dbReference type="NCBI Taxonomy" id="2838641"/>
    <lineage>
        <taxon>Bacteria</taxon>
        <taxon>Bacillati</taxon>
        <taxon>Bacillota</taxon>
        <taxon>Bacilli</taxon>
        <taxon>Lactobacillales</taxon>
        <taxon>Lactobacillaceae</taxon>
        <taxon>Ligilactobacillus</taxon>
    </lineage>
</organism>
<gene>
    <name evidence="5" type="ORF">H9861_06800</name>
</gene>
<dbReference type="InterPro" id="IPR019808">
    <property type="entry name" value="Histidine_triad_CS"/>
</dbReference>
<dbReference type="Proteomes" id="UP000823963">
    <property type="component" value="Unassembled WGS sequence"/>
</dbReference>
<protein>
    <submittedName>
        <fullName evidence="5">HIT family protein</fullName>
    </submittedName>
</protein>
<dbReference type="SUPFAM" id="SSF54197">
    <property type="entry name" value="HIT-like"/>
    <property type="match status" value="1"/>
</dbReference>
<dbReference type="CDD" id="cd01277">
    <property type="entry name" value="HINT_subgroup"/>
    <property type="match status" value="1"/>
</dbReference>
<evidence type="ECO:0000313" key="6">
    <source>
        <dbReference type="Proteomes" id="UP000823963"/>
    </source>
</evidence>
<feature type="domain" description="HIT" evidence="4">
    <location>
        <begin position="6"/>
        <end position="117"/>
    </location>
</feature>
<evidence type="ECO:0000313" key="5">
    <source>
        <dbReference type="EMBL" id="HIX02448.1"/>
    </source>
</evidence>
<accession>A0A9D1UY45</accession>
<dbReference type="PANTHER" id="PTHR46648:SF1">
    <property type="entry name" value="ADENOSINE 5'-MONOPHOSPHORAMIDASE HNT1"/>
    <property type="match status" value="1"/>
</dbReference>
<dbReference type="InterPro" id="IPR001310">
    <property type="entry name" value="Histidine_triad_HIT"/>
</dbReference>
<proteinExistence type="predicted"/>
<sequence>MQTDCIFCKIIQGDIPSTKVYEDDDVLAFLDISQTTPGHTLLIPKKHIENIFEYDDELASRVLTKIPMIARAIKQSDPAIKGLNILNNNGEEAYQSVFHSHIHFVPRFTRDNDDFSMHFTDNSAKYSATDLNEIAAKIRTNLEV</sequence>
<dbReference type="FunFam" id="3.30.428.10:FF:000014">
    <property type="entry name" value="Putative histidine triad (HIT) protein"/>
    <property type="match status" value="1"/>
</dbReference>
<dbReference type="PROSITE" id="PS51084">
    <property type="entry name" value="HIT_2"/>
    <property type="match status" value="1"/>
</dbReference>
<name>A0A9D1UY45_9LACO</name>
<evidence type="ECO:0000259" key="4">
    <source>
        <dbReference type="PROSITE" id="PS51084"/>
    </source>
</evidence>
<reference evidence="5" key="2">
    <citation type="submission" date="2021-04" db="EMBL/GenBank/DDBJ databases">
        <authorList>
            <person name="Gilroy R."/>
        </authorList>
    </citation>
    <scope>NUCLEOTIDE SEQUENCE</scope>
    <source>
        <strain evidence="5">6627</strain>
    </source>
</reference>
<reference evidence="5" key="1">
    <citation type="journal article" date="2021" name="PeerJ">
        <title>Extensive microbial diversity within the chicken gut microbiome revealed by metagenomics and culture.</title>
        <authorList>
            <person name="Gilroy R."/>
            <person name="Ravi A."/>
            <person name="Getino M."/>
            <person name="Pursley I."/>
            <person name="Horton D.L."/>
            <person name="Alikhan N.F."/>
            <person name="Baker D."/>
            <person name="Gharbi K."/>
            <person name="Hall N."/>
            <person name="Watson M."/>
            <person name="Adriaenssens E.M."/>
            <person name="Foster-Nyarko E."/>
            <person name="Jarju S."/>
            <person name="Secka A."/>
            <person name="Antonio M."/>
            <person name="Oren A."/>
            <person name="Chaudhuri R.R."/>
            <person name="La Ragione R."/>
            <person name="Hildebrand F."/>
            <person name="Pallen M.J."/>
        </authorList>
    </citation>
    <scope>NUCLEOTIDE SEQUENCE</scope>
    <source>
        <strain evidence="5">6627</strain>
    </source>
</reference>
<dbReference type="InterPro" id="IPR036265">
    <property type="entry name" value="HIT-like_sf"/>
</dbReference>
<dbReference type="InterPro" id="IPR011146">
    <property type="entry name" value="HIT-like"/>
</dbReference>
<dbReference type="Pfam" id="PF01230">
    <property type="entry name" value="HIT"/>
    <property type="match status" value="1"/>
</dbReference>
<dbReference type="InterPro" id="IPR039384">
    <property type="entry name" value="HINT"/>
</dbReference>
<dbReference type="PANTHER" id="PTHR46648">
    <property type="entry name" value="HIT FAMILY PROTEIN 1"/>
    <property type="match status" value="1"/>
</dbReference>
<dbReference type="Gene3D" id="3.30.428.10">
    <property type="entry name" value="HIT-like"/>
    <property type="match status" value="1"/>
</dbReference>